<evidence type="ECO:0000313" key="3">
    <source>
        <dbReference type="Proteomes" id="UP000646827"/>
    </source>
</evidence>
<name>A0A8H7RCM9_9FUNG</name>
<dbReference type="AlphaFoldDB" id="A0A8H7RCM9"/>
<keyword evidence="3" id="KW-1185">Reference proteome</keyword>
<sequence length="364" mass="41713">MNVDKPTKGKGSGKRRGKYTPASIEQTKKALLLKAVGLSTQEAALRNGIKPGTLRSRQKKHQETGSYEGRKRGRKKDEITKEIHEFFCRYVDIFPTASHEEIYKAFTDKFSDQNVSTTALKSYVQSNFRITLRSTKSLCNKNTGTNSMQVDRENYLHELYSAGINARNSVFVGETAYLINSTRTYSDSKSQNHRIAKAQAKNKVLKRREKKEVEMEVEMTFFIAFTKEKIIHQTFKVCEGVTNGDDVQKFVSYLLDQINNENIREWNIIFDDVSSDIKKLITDLVEPKGHRVFFLNDCNETVQHPADMLFDNAKLQTKRHPVNKQNPLKDAIWERLNSTIANTDPSDLKSYILSSLMCVCEDCL</sequence>
<comment type="caution">
    <text evidence="2">The sequence shown here is derived from an EMBL/GenBank/DDBJ whole genome shotgun (WGS) entry which is preliminary data.</text>
</comment>
<dbReference type="OrthoDB" id="2302790at2759"/>
<gene>
    <name evidence="2" type="ORF">INT45_009804</name>
</gene>
<accession>A0A8H7RCM9</accession>
<dbReference type="InterPro" id="IPR009057">
    <property type="entry name" value="Homeodomain-like_sf"/>
</dbReference>
<protein>
    <recommendedName>
        <fullName evidence="4">Transposase</fullName>
    </recommendedName>
</protein>
<dbReference type="EMBL" id="JAEPRB010001082">
    <property type="protein sequence ID" value="KAG2208030.1"/>
    <property type="molecule type" value="Genomic_DNA"/>
</dbReference>
<evidence type="ECO:0000313" key="2">
    <source>
        <dbReference type="EMBL" id="KAG2208030.1"/>
    </source>
</evidence>
<dbReference type="SUPFAM" id="SSF46689">
    <property type="entry name" value="Homeodomain-like"/>
    <property type="match status" value="1"/>
</dbReference>
<evidence type="ECO:0000256" key="1">
    <source>
        <dbReference type="SAM" id="MobiDB-lite"/>
    </source>
</evidence>
<organism evidence="2 3">
    <name type="scientific">Circinella minor</name>
    <dbReference type="NCBI Taxonomy" id="1195481"/>
    <lineage>
        <taxon>Eukaryota</taxon>
        <taxon>Fungi</taxon>
        <taxon>Fungi incertae sedis</taxon>
        <taxon>Mucoromycota</taxon>
        <taxon>Mucoromycotina</taxon>
        <taxon>Mucoromycetes</taxon>
        <taxon>Mucorales</taxon>
        <taxon>Lichtheimiaceae</taxon>
        <taxon>Circinella</taxon>
    </lineage>
</organism>
<feature type="region of interest" description="Disordered" evidence="1">
    <location>
        <begin position="1"/>
        <end position="23"/>
    </location>
</feature>
<feature type="region of interest" description="Disordered" evidence="1">
    <location>
        <begin position="47"/>
        <end position="76"/>
    </location>
</feature>
<proteinExistence type="predicted"/>
<reference evidence="2 3" key="1">
    <citation type="submission" date="2020-12" db="EMBL/GenBank/DDBJ databases">
        <title>Metabolic potential, ecology and presence of endohyphal bacteria is reflected in genomic diversity of Mucoromycotina.</title>
        <authorList>
            <person name="Muszewska A."/>
            <person name="Okrasinska A."/>
            <person name="Steczkiewicz K."/>
            <person name="Drgas O."/>
            <person name="Orlowska M."/>
            <person name="Perlinska-Lenart U."/>
            <person name="Aleksandrzak-Piekarczyk T."/>
            <person name="Szatraj K."/>
            <person name="Zielenkiewicz U."/>
            <person name="Pilsyk S."/>
            <person name="Malc E."/>
            <person name="Mieczkowski P."/>
            <person name="Kruszewska J.S."/>
            <person name="Biernat P."/>
            <person name="Pawlowska J."/>
        </authorList>
    </citation>
    <scope>NUCLEOTIDE SEQUENCE [LARGE SCALE GENOMIC DNA]</scope>
    <source>
        <strain evidence="2 3">CBS 142.35</strain>
    </source>
</reference>
<evidence type="ECO:0008006" key="4">
    <source>
        <dbReference type="Google" id="ProtNLM"/>
    </source>
</evidence>
<dbReference type="Proteomes" id="UP000646827">
    <property type="component" value="Unassembled WGS sequence"/>
</dbReference>